<evidence type="ECO:0000313" key="4">
    <source>
        <dbReference type="Proteomes" id="UP000235945"/>
    </source>
</evidence>
<dbReference type="Proteomes" id="UP000235945">
    <property type="component" value="Unassembled WGS sequence"/>
</dbReference>
<sequence length="220" mass="22459">MPHAAHRPSLRDSRRRAGRLAAAAALSLSAVALATPAHAASSCEVNGVTQMGPAINGTAGADDIVCSSVDAVTVVDSMGGDDTFILTGPVDGRIRMGDGNDRVALESTAELTDRGEIDGQGDQDGFDISGKVLGAVRGGQDKDRILVYKGATMGSRTDLRGAKGDDVIDVESSVVVQGLVEGNEDNDDIRVGDNEGTVDGGPGTDHCVVLSGNLPDNCES</sequence>
<evidence type="ECO:0000313" key="5">
    <source>
        <dbReference type="Proteomes" id="UP000528608"/>
    </source>
</evidence>
<organism evidence="3 4">
    <name type="scientific">Streptomyces eurocidicus</name>
    <name type="common">Streptoverticillium eurocidicus</name>
    <dbReference type="NCBI Taxonomy" id="66423"/>
    <lineage>
        <taxon>Bacteria</taxon>
        <taxon>Bacillati</taxon>
        <taxon>Actinomycetota</taxon>
        <taxon>Actinomycetes</taxon>
        <taxon>Kitasatosporales</taxon>
        <taxon>Streptomycetaceae</taxon>
        <taxon>Streptomyces</taxon>
    </lineage>
</organism>
<proteinExistence type="predicted"/>
<gene>
    <name evidence="3" type="ORF">AF335_22070</name>
    <name evidence="2" type="ORF">FHS36_006324</name>
</gene>
<reference evidence="4" key="1">
    <citation type="submission" date="2015-07" db="EMBL/GenBank/DDBJ databases">
        <authorList>
            <person name="Graham D.E."/>
            <person name="Giannone R.J."/>
            <person name="Gulvik C.A."/>
            <person name="Hettich R.L."/>
            <person name="Klingeman D.M."/>
            <person name="Mahan K.M."/>
            <person name="Parry R.J."/>
            <person name="Spain J.C."/>
        </authorList>
    </citation>
    <scope>NUCLEOTIDE SEQUENCE [LARGE SCALE GENOMIC DNA]</scope>
    <source>
        <strain evidence="4">ATCC 27428</strain>
    </source>
</reference>
<dbReference type="EMBL" id="LGUI01000008">
    <property type="protein sequence ID" value="PNE31568.1"/>
    <property type="molecule type" value="Genomic_DNA"/>
</dbReference>
<evidence type="ECO:0000313" key="2">
    <source>
        <dbReference type="EMBL" id="MBB5122850.1"/>
    </source>
</evidence>
<feature type="signal peptide" evidence="1">
    <location>
        <begin position="1"/>
        <end position="39"/>
    </location>
</feature>
<evidence type="ECO:0000313" key="3">
    <source>
        <dbReference type="EMBL" id="PNE31568.1"/>
    </source>
</evidence>
<reference evidence="3" key="2">
    <citation type="submission" date="2015-07" db="EMBL/GenBank/DDBJ databases">
        <authorList>
            <person name="Noorani M."/>
        </authorList>
    </citation>
    <scope>NUCLEOTIDE SEQUENCE [LARGE SCALE GENOMIC DNA]</scope>
    <source>
        <strain evidence="3">ATCC 27428</strain>
    </source>
</reference>
<feature type="chain" id="PRO_5042698076" evidence="1">
    <location>
        <begin position="40"/>
        <end position="220"/>
    </location>
</feature>
<dbReference type="RefSeq" id="WP_102920256.1">
    <property type="nucleotide sequence ID" value="NZ_JACHJF010000034.1"/>
</dbReference>
<keyword evidence="1" id="KW-0732">Signal</keyword>
<dbReference type="InterPro" id="IPR006311">
    <property type="entry name" value="TAT_signal"/>
</dbReference>
<name>A0A2N8NS32_STREU</name>
<protein>
    <submittedName>
        <fullName evidence="3">Uncharacterized protein</fullName>
    </submittedName>
</protein>
<dbReference type="EMBL" id="JACHJF010000034">
    <property type="protein sequence ID" value="MBB5122850.1"/>
    <property type="molecule type" value="Genomic_DNA"/>
</dbReference>
<accession>A0A2N8NS32</accession>
<dbReference type="AlphaFoldDB" id="A0A2N8NS32"/>
<dbReference type="PROSITE" id="PS51318">
    <property type="entry name" value="TAT"/>
    <property type="match status" value="1"/>
</dbReference>
<dbReference type="Gene3D" id="2.160.20.160">
    <property type="match status" value="1"/>
</dbReference>
<comment type="caution">
    <text evidence="3">The sequence shown here is derived from an EMBL/GenBank/DDBJ whole genome shotgun (WGS) entry which is preliminary data.</text>
</comment>
<dbReference type="Proteomes" id="UP000528608">
    <property type="component" value="Unassembled WGS sequence"/>
</dbReference>
<evidence type="ECO:0000256" key="1">
    <source>
        <dbReference type="SAM" id="SignalP"/>
    </source>
</evidence>
<keyword evidence="4" id="KW-1185">Reference proteome</keyword>
<reference evidence="2 5" key="3">
    <citation type="submission" date="2020-08" db="EMBL/GenBank/DDBJ databases">
        <title>Genomic Encyclopedia of Type Strains, Phase III (KMG-III): the genomes of soil and plant-associated and newly described type strains.</title>
        <authorList>
            <person name="Whitman W."/>
        </authorList>
    </citation>
    <scope>NUCLEOTIDE SEQUENCE [LARGE SCALE GENOMIC DNA]</scope>
    <source>
        <strain evidence="2 5">CECT 3259</strain>
    </source>
</reference>
<dbReference type="OrthoDB" id="4316310at2"/>